<sequence length="76" mass="8933">MAKQFNKLSLFENASIVWLKSNNRQIKLLSRHDNIRSNTVSWYAEYYGTTDYDGDSLIVRESEIYGDDFDGNKINY</sequence>
<dbReference type="EMBL" id="VFPJ01000001">
    <property type="protein sequence ID" value="TQM40336.1"/>
    <property type="molecule type" value="Genomic_DNA"/>
</dbReference>
<proteinExistence type="predicted"/>
<protein>
    <submittedName>
        <fullName evidence="1">Uncharacterized protein</fullName>
    </submittedName>
</protein>
<organism evidence="1 2">
    <name type="scientific">Flavobacterium branchiophilum</name>
    <dbReference type="NCBI Taxonomy" id="55197"/>
    <lineage>
        <taxon>Bacteria</taxon>
        <taxon>Pseudomonadati</taxon>
        <taxon>Bacteroidota</taxon>
        <taxon>Flavobacteriia</taxon>
        <taxon>Flavobacteriales</taxon>
        <taxon>Flavobacteriaceae</taxon>
        <taxon>Flavobacterium</taxon>
    </lineage>
</organism>
<dbReference type="Proteomes" id="UP000320773">
    <property type="component" value="Unassembled WGS sequence"/>
</dbReference>
<reference evidence="1 2" key="1">
    <citation type="submission" date="2019-06" db="EMBL/GenBank/DDBJ databases">
        <title>Genomic Encyclopedia of Archaeal and Bacterial Type Strains, Phase II (KMG-II): from individual species to whole genera.</title>
        <authorList>
            <person name="Goeker M."/>
        </authorList>
    </citation>
    <scope>NUCLEOTIDE SEQUENCE [LARGE SCALE GENOMIC DNA]</scope>
    <source>
        <strain evidence="1 2">DSM 24789</strain>
    </source>
</reference>
<name>A0A543G2L6_9FLAO</name>
<gene>
    <name evidence="1" type="ORF">BC670_1217</name>
</gene>
<accession>A0A543G2L6</accession>
<evidence type="ECO:0000313" key="1">
    <source>
        <dbReference type="EMBL" id="TQM40336.1"/>
    </source>
</evidence>
<dbReference type="RefSeq" id="WP_089081804.1">
    <property type="nucleotide sequence ID" value="NZ_VFPJ01000001.1"/>
</dbReference>
<dbReference type="AlphaFoldDB" id="A0A543G2L6"/>
<evidence type="ECO:0000313" key="2">
    <source>
        <dbReference type="Proteomes" id="UP000320773"/>
    </source>
</evidence>
<comment type="caution">
    <text evidence="1">The sequence shown here is derived from an EMBL/GenBank/DDBJ whole genome shotgun (WGS) entry which is preliminary data.</text>
</comment>